<dbReference type="PROSITE" id="PS00622">
    <property type="entry name" value="HTH_LUXR_1"/>
    <property type="match status" value="1"/>
</dbReference>
<accession>A0A918GGA3</accession>
<keyword evidence="1" id="KW-0805">Transcription regulation</keyword>
<organism evidence="5 6">
    <name type="scientific">Actinokineospora fastidiosa</name>
    <dbReference type="NCBI Taxonomy" id="1816"/>
    <lineage>
        <taxon>Bacteria</taxon>
        <taxon>Bacillati</taxon>
        <taxon>Actinomycetota</taxon>
        <taxon>Actinomycetes</taxon>
        <taxon>Pseudonocardiales</taxon>
        <taxon>Pseudonocardiaceae</taxon>
        <taxon>Actinokineospora</taxon>
    </lineage>
</organism>
<reference evidence="5" key="2">
    <citation type="submission" date="2020-09" db="EMBL/GenBank/DDBJ databases">
        <authorList>
            <person name="Sun Q."/>
            <person name="Ohkuma M."/>
        </authorList>
    </citation>
    <scope>NUCLEOTIDE SEQUENCE</scope>
    <source>
        <strain evidence="5">JCM 3276</strain>
    </source>
</reference>
<evidence type="ECO:0000259" key="4">
    <source>
        <dbReference type="PROSITE" id="PS50043"/>
    </source>
</evidence>
<dbReference type="InterPro" id="IPR036388">
    <property type="entry name" value="WH-like_DNA-bd_sf"/>
</dbReference>
<dbReference type="InterPro" id="IPR000792">
    <property type="entry name" value="Tscrpt_reg_LuxR_C"/>
</dbReference>
<dbReference type="GO" id="GO:0003677">
    <property type="term" value="F:DNA binding"/>
    <property type="evidence" value="ECO:0007669"/>
    <property type="project" value="UniProtKB-KW"/>
</dbReference>
<sequence length="525" mass="56678">MAIDQLRALVAAPGLPAAELPRLITALGRCALSDTRHDAVIAVLDRLRTDPRLTEQTRAEIDVTVALLMARTPGDLANSAEAITAAMKRPPAADDDRRLRGIALLAMPYFGTQTIDECRRWQDVICQRIGRLPPGATRTTLLASILQSRHEIGAPGVDEMIRLLPSEVDPADHNHVQQLARAHCNLGDTYAWTGHYERAREFLRSGVAHAVRAAAPYVRDIGDATAVRLDWLAGDWAGLDRRADALGEANPHSLPIVSEMRLVQGWLALAHADWSRAERCFLATRMSDPDSAVAPVAIAATGGMISLRLDRGDIASASALADSGVALLRHKGVWSWAGDLVPQAVQAYLAAGRPDDARALADEFDAALTTLDAPYPAAALAAARAYLVPDRSTFDSAAGRHRALGLPYHAARLAEHAACQPPVDTDALHRLAQEYERMGAAMAAARCRHLARTAGAAIPSRRGRRGYGNRLSPREAEIAHLLARGHTNREIAETLFISRSTVEQHVANTLRKLGTSRRDLLNSAS</sequence>
<dbReference type="Gene3D" id="1.10.10.10">
    <property type="entry name" value="Winged helix-like DNA-binding domain superfamily/Winged helix DNA-binding domain"/>
    <property type="match status" value="1"/>
</dbReference>
<protein>
    <recommendedName>
        <fullName evidence="4">HTH luxR-type domain-containing protein</fullName>
    </recommendedName>
</protein>
<reference evidence="5" key="1">
    <citation type="journal article" date="2014" name="Int. J. Syst. Evol. Microbiol.">
        <title>Complete genome sequence of Corynebacterium casei LMG S-19264T (=DSM 44701T), isolated from a smear-ripened cheese.</title>
        <authorList>
            <consortium name="US DOE Joint Genome Institute (JGI-PGF)"/>
            <person name="Walter F."/>
            <person name="Albersmeier A."/>
            <person name="Kalinowski J."/>
            <person name="Ruckert C."/>
        </authorList>
    </citation>
    <scope>NUCLEOTIDE SEQUENCE</scope>
    <source>
        <strain evidence="5">JCM 3276</strain>
    </source>
</reference>
<feature type="domain" description="HTH luxR-type" evidence="4">
    <location>
        <begin position="464"/>
        <end position="525"/>
    </location>
</feature>
<keyword evidence="2" id="KW-0238">DNA-binding</keyword>
<dbReference type="GO" id="GO:0006355">
    <property type="term" value="P:regulation of DNA-templated transcription"/>
    <property type="evidence" value="ECO:0007669"/>
    <property type="project" value="InterPro"/>
</dbReference>
<dbReference type="SMART" id="SM00421">
    <property type="entry name" value="HTH_LUXR"/>
    <property type="match status" value="1"/>
</dbReference>
<dbReference type="CDD" id="cd06170">
    <property type="entry name" value="LuxR_C_like"/>
    <property type="match status" value="1"/>
</dbReference>
<dbReference type="PANTHER" id="PTHR44688:SF16">
    <property type="entry name" value="DNA-BINDING TRANSCRIPTIONAL ACTIVATOR DEVR_DOSR"/>
    <property type="match status" value="1"/>
</dbReference>
<dbReference type="InterPro" id="IPR016032">
    <property type="entry name" value="Sig_transdc_resp-reg_C-effctor"/>
</dbReference>
<dbReference type="PANTHER" id="PTHR44688">
    <property type="entry name" value="DNA-BINDING TRANSCRIPTIONAL ACTIVATOR DEVR_DOSR"/>
    <property type="match status" value="1"/>
</dbReference>
<dbReference type="PRINTS" id="PR00038">
    <property type="entry name" value="HTHLUXR"/>
</dbReference>
<dbReference type="AlphaFoldDB" id="A0A918GGA3"/>
<dbReference type="EMBL" id="BMRB01000002">
    <property type="protein sequence ID" value="GGS35607.1"/>
    <property type="molecule type" value="Genomic_DNA"/>
</dbReference>
<dbReference type="PROSITE" id="PS50043">
    <property type="entry name" value="HTH_LUXR_2"/>
    <property type="match status" value="1"/>
</dbReference>
<dbReference type="Pfam" id="PF00196">
    <property type="entry name" value="GerE"/>
    <property type="match status" value="1"/>
</dbReference>
<keyword evidence="3" id="KW-0804">Transcription</keyword>
<evidence type="ECO:0000256" key="1">
    <source>
        <dbReference type="ARBA" id="ARBA00023015"/>
    </source>
</evidence>
<gene>
    <name evidence="5" type="ORF">GCM10010171_32750</name>
</gene>
<dbReference type="SUPFAM" id="SSF46894">
    <property type="entry name" value="C-terminal effector domain of the bipartite response regulators"/>
    <property type="match status" value="1"/>
</dbReference>
<dbReference type="Proteomes" id="UP000660680">
    <property type="component" value="Unassembled WGS sequence"/>
</dbReference>
<keyword evidence="6" id="KW-1185">Reference proteome</keyword>
<evidence type="ECO:0000313" key="5">
    <source>
        <dbReference type="EMBL" id="GGS35607.1"/>
    </source>
</evidence>
<name>A0A918GGA3_9PSEU</name>
<comment type="caution">
    <text evidence="5">The sequence shown here is derived from an EMBL/GenBank/DDBJ whole genome shotgun (WGS) entry which is preliminary data.</text>
</comment>
<evidence type="ECO:0000256" key="3">
    <source>
        <dbReference type="ARBA" id="ARBA00023163"/>
    </source>
</evidence>
<proteinExistence type="predicted"/>
<evidence type="ECO:0000256" key="2">
    <source>
        <dbReference type="ARBA" id="ARBA00023125"/>
    </source>
</evidence>
<evidence type="ECO:0000313" key="6">
    <source>
        <dbReference type="Proteomes" id="UP000660680"/>
    </source>
</evidence>